<keyword evidence="2 7" id="KW-0812">Transmembrane</keyword>
<feature type="coiled-coil region" evidence="5">
    <location>
        <begin position="884"/>
        <end position="918"/>
    </location>
</feature>
<evidence type="ECO:0000256" key="7">
    <source>
        <dbReference type="SAM" id="Phobius"/>
    </source>
</evidence>
<dbReference type="RefSeq" id="XP_004504574.1">
    <property type="nucleotide sequence ID" value="XM_004504517.3"/>
</dbReference>
<comment type="subcellular location">
    <subcellularLocation>
        <location evidence="1">Membrane</location>
        <topology evidence="1">Single-pass membrane protein</topology>
    </subcellularLocation>
</comment>
<dbReference type="KEGG" id="cam:101510613"/>
<keyword evidence="3 7" id="KW-1133">Transmembrane helix</keyword>
<accession>A0A1S2YHE5</accession>
<feature type="region of interest" description="Disordered" evidence="6">
    <location>
        <begin position="704"/>
        <end position="724"/>
    </location>
</feature>
<feature type="domain" description="GTD-binding" evidence="8">
    <location>
        <begin position="587"/>
        <end position="685"/>
    </location>
</feature>
<keyword evidence="4 7" id="KW-0472">Membrane</keyword>
<dbReference type="Pfam" id="PF04576">
    <property type="entry name" value="Zein-binding"/>
    <property type="match status" value="1"/>
</dbReference>
<evidence type="ECO:0000256" key="4">
    <source>
        <dbReference type="ARBA" id="ARBA00023136"/>
    </source>
</evidence>
<dbReference type="PROSITE" id="PS51775">
    <property type="entry name" value="GTD_BINDING"/>
    <property type="match status" value="1"/>
</dbReference>
<feature type="transmembrane region" description="Helical" evidence="7">
    <location>
        <begin position="20"/>
        <end position="45"/>
    </location>
</feature>
<dbReference type="AlphaFoldDB" id="A0A1S2YHE5"/>
<evidence type="ECO:0000313" key="9">
    <source>
        <dbReference type="Proteomes" id="UP000087171"/>
    </source>
</evidence>
<feature type="compositionally biased region" description="Polar residues" evidence="6">
    <location>
        <begin position="708"/>
        <end position="720"/>
    </location>
</feature>
<evidence type="ECO:0000256" key="1">
    <source>
        <dbReference type="ARBA" id="ARBA00004167"/>
    </source>
</evidence>
<dbReference type="PaxDb" id="3827-XP_004504574.1"/>
<dbReference type="eggNOG" id="ENOG502QPIG">
    <property type="taxonomic scope" value="Eukaryota"/>
</dbReference>
<feature type="compositionally biased region" description="Polar residues" evidence="6">
    <location>
        <begin position="826"/>
        <end position="838"/>
    </location>
</feature>
<name>A0A1S2YHE5_CICAR</name>
<reference evidence="9" key="1">
    <citation type="journal article" date="2013" name="Nat. Biotechnol.">
        <title>Draft genome sequence of chickpea (Cicer arietinum) provides a resource for trait improvement.</title>
        <authorList>
            <person name="Varshney R.K."/>
            <person name="Song C."/>
            <person name="Saxena R.K."/>
            <person name="Azam S."/>
            <person name="Yu S."/>
            <person name="Sharpe A.G."/>
            <person name="Cannon S."/>
            <person name="Baek J."/>
            <person name="Rosen B.D."/>
            <person name="Tar'an B."/>
            <person name="Millan T."/>
            <person name="Zhang X."/>
            <person name="Ramsay L.D."/>
            <person name="Iwata A."/>
            <person name="Wang Y."/>
            <person name="Nelson W."/>
            <person name="Farmer A.D."/>
            <person name="Gaur P.M."/>
            <person name="Soderlund C."/>
            <person name="Penmetsa R.V."/>
            <person name="Xu C."/>
            <person name="Bharti A.K."/>
            <person name="He W."/>
            <person name="Winter P."/>
            <person name="Zhao S."/>
            <person name="Hane J.K."/>
            <person name="Carrasquilla-Garcia N."/>
            <person name="Condie J.A."/>
            <person name="Upadhyaya H.D."/>
            <person name="Luo M.C."/>
            <person name="Thudi M."/>
            <person name="Gowda C.L."/>
            <person name="Singh N.P."/>
            <person name="Lichtenzveig J."/>
            <person name="Gali K.K."/>
            <person name="Rubio J."/>
            <person name="Nadarajan N."/>
            <person name="Dolezel J."/>
            <person name="Bansal K.C."/>
            <person name="Xu X."/>
            <person name="Edwards D."/>
            <person name="Zhang G."/>
            <person name="Kahl G."/>
            <person name="Gil J."/>
            <person name="Singh K.B."/>
            <person name="Datta S.K."/>
            <person name="Jackson S.A."/>
            <person name="Wang J."/>
            <person name="Cook D.R."/>
        </authorList>
    </citation>
    <scope>NUCLEOTIDE SEQUENCE [LARGE SCALE GENOMIC DNA]</scope>
    <source>
        <strain evidence="9">cv. CDC Frontier</strain>
    </source>
</reference>
<feature type="coiled-coil region" evidence="5">
    <location>
        <begin position="589"/>
        <end position="694"/>
    </location>
</feature>
<dbReference type="GeneID" id="101510613"/>
<dbReference type="OrthoDB" id="1888939at2759"/>
<feature type="region of interest" description="Disordered" evidence="6">
    <location>
        <begin position="811"/>
        <end position="843"/>
    </location>
</feature>
<dbReference type="GO" id="GO:0080115">
    <property type="term" value="F:myosin XI tail binding"/>
    <property type="evidence" value="ECO:0007669"/>
    <property type="project" value="UniProtKB-ARBA"/>
</dbReference>
<keyword evidence="9" id="KW-1185">Reference proteome</keyword>
<sequence>MAANKFATMLHRNTNKITLVLVYAILEWILIILLLLNSLFSYLIIKFADYFGLKRPCMWCTRIDHIIESGKSNMKNPCRDLVCEAHAVEISKLGFCSNHHKLAESDNMCEDCSSSSKQKHVDLSQSFGFFPWMKKIGMIEGDDEKVIEKVEEGLKCSCCGVNFDSRFYPPCILINPSMNILDYEQNQNMIKEEVGDGNHVSDHSRSDFVLDHHEYQQNTEENSGKIHMVFEVEKDSCIKEEEAEETCACSVCDGVKETMVDDIFKVEFGVGKEKNETLEDEALKLNFPKAKDDDVEVEKSEEIQPKHLDFFIHGDDCSLIPVEMVDSTATENENQSRFNKVGDERFNGSEDFILDFGMSTTDAEAEPVIANWHISGDIVAEFSCEEDKNVSKVEENLEQCYQDLRFAQKDEDLTKDDNVETNMEKMMNGDGELCSNVSLASEDDASQTHGEEFEAEVSIGTEIPDQEQVDEYEDQDIHFDTNQRMQEDSSTSSVRIYVQHDSGDEKGEEFVEFKNMSLEVRMPTASNHFPSSLELNENEEEKVPDTPNSLDSLHQLHKKLLLLERKESGTEESLDGSVMSDIECGEVTFENLKSALKSERKALKTLYAELEEERNASAVAANQTMAMINRLQEEKAAMQMEALHYQRMMDEQSEYDQEALQLLNELMLKREKEKQEVEKELEVYRKKVHEYEVREKMMMISRRDGSIRSRTTSSPSCSNAEDSDGLSIDFNQQEAKEENGFCSHQECSNQNTPVDAVLHLEESLANFEEERLSILEQLKVLEEKLIILNYEEQHCFEFDDTTTSIEHLCEENGNGYHDDDEDDQQGHVNGFQNGNGKQHQGRKIMAAKAKRLLPLFDAMSTEAEDVELSGDENENENELEFSKLQNSSTQKANLDKKKVGLEEEVDHVYERLQVLEADREFLKHCISSLRKGDKGLDLLQEILQHLRDLRNVELRVRNMGDLAV</sequence>
<evidence type="ECO:0000256" key="5">
    <source>
        <dbReference type="SAM" id="Coils"/>
    </source>
</evidence>
<dbReference type="InterPro" id="IPR039306">
    <property type="entry name" value="MYOB"/>
</dbReference>
<protein>
    <submittedName>
        <fullName evidence="10">Myosin-binding protein 3</fullName>
    </submittedName>
</protein>
<keyword evidence="5" id="KW-0175">Coiled coil</keyword>
<dbReference type="InterPro" id="IPR007656">
    <property type="entry name" value="GTD-bd"/>
</dbReference>
<dbReference type="STRING" id="3827.A0A1S2YHE5"/>
<dbReference type="PANTHER" id="PTHR31448:SF3">
    <property type="entry name" value="MYOSIN-BINDING PROTEIN 2"/>
    <property type="match status" value="1"/>
</dbReference>
<evidence type="ECO:0000259" key="8">
    <source>
        <dbReference type="PROSITE" id="PS51775"/>
    </source>
</evidence>
<dbReference type="Proteomes" id="UP000087171">
    <property type="component" value="Chromosome Ca6"/>
</dbReference>
<reference evidence="10" key="2">
    <citation type="submission" date="2025-08" db="UniProtKB">
        <authorList>
            <consortium name="RefSeq"/>
        </authorList>
    </citation>
    <scope>IDENTIFICATION</scope>
    <source>
        <tissue evidence="10">Etiolated seedlings</tissue>
    </source>
</reference>
<evidence type="ECO:0000313" key="10">
    <source>
        <dbReference type="RefSeq" id="XP_004504574.1"/>
    </source>
</evidence>
<organism evidence="9 10">
    <name type="scientific">Cicer arietinum</name>
    <name type="common">Chickpea</name>
    <name type="synonym">Garbanzo</name>
    <dbReference type="NCBI Taxonomy" id="3827"/>
    <lineage>
        <taxon>Eukaryota</taxon>
        <taxon>Viridiplantae</taxon>
        <taxon>Streptophyta</taxon>
        <taxon>Embryophyta</taxon>
        <taxon>Tracheophyta</taxon>
        <taxon>Spermatophyta</taxon>
        <taxon>Magnoliopsida</taxon>
        <taxon>eudicotyledons</taxon>
        <taxon>Gunneridae</taxon>
        <taxon>Pentapetalae</taxon>
        <taxon>rosids</taxon>
        <taxon>fabids</taxon>
        <taxon>Fabales</taxon>
        <taxon>Fabaceae</taxon>
        <taxon>Papilionoideae</taxon>
        <taxon>50 kb inversion clade</taxon>
        <taxon>NPAAA clade</taxon>
        <taxon>Hologalegina</taxon>
        <taxon>IRL clade</taxon>
        <taxon>Cicereae</taxon>
        <taxon>Cicer</taxon>
    </lineage>
</organism>
<proteinExistence type="predicted"/>
<gene>
    <name evidence="10" type="primary">LOC101510613</name>
</gene>
<evidence type="ECO:0000256" key="3">
    <source>
        <dbReference type="ARBA" id="ARBA00022989"/>
    </source>
</evidence>
<dbReference type="PANTHER" id="PTHR31448">
    <property type="entry name" value="MYOSIN-BINDING PROTEIN 2"/>
    <property type="match status" value="1"/>
</dbReference>
<evidence type="ECO:0000256" key="2">
    <source>
        <dbReference type="ARBA" id="ARBA00022692"/>
    </source>
</evidence>
<dbReference type="GO" id="GO:0016020">
    <property type="term" value="C:membrane"/>
    <property type="evidence" value="ECO:0007669"/>
    <property type="project" value="UniProtKB-SubCell"/>
</dbReference>
<evidence type="ECO:0000256" key="6">
    <source>
        <dbReference type="SAM" id="MobiDB-lite"/>
    </source>
</evidence>